<evidence type="ECO:0000313" key="6">
    <source>
        <dbReference type="Proteomes" id="UP000316855"/>
    </source>
</evidence>
<protein>
    <submittedName>
        <fullName evidence="5">Phage-related minor tail protein</fullName>
    </submittedName>
</protein>
<feature type="transmembrane region" description="Helical" evidence="3">
    <location>
        <begin position="47"/>
        <end position="68"/>
    </location>
</feature>
<feature type="transmembrane region" description="Helical" evidence="3">
    <location>
        <begin position="379"/>
        <end position="403"/>
    </location>
</feature>
<organism evidence="5 6">
    <name type="scientific">Gimesia algae</name>
    <dbReference type="NCBI Taxonomy" id="2527971"/>
    <lineage>
        <taxon>Bacteria</taxon>
        <taxon>Pseudomonadati</taxon>
        <taxon>Planctomycetota</taxon>
        <taxon>Planctomycetia</taxon>
        <taxon>Planctomycetales</taxon>
        <taxon>Planctomycetaceae</taxon>
        <taxon>Gimesia</taxon>
    </lineage>
</organism>
<keyword evidence="6" id="KW-1185">Reference proteome</keyword>
<feature type="compositionally biased region" description="Basic and acidic residues" evidence="2">
    <location>
        <begin position="666"/>
        <end position="681"/>
    </location>
</feature>
<gene>
    <name evidence="5" type="ORF">Pan161_59570</name>
</gene>
<dbReference type="Proteomes" id="UP000316855">
    <property type="component" value="Chromosome"/>
</dbReference>
<evidence type="ECO:0000256" key="3">
    <source>
        <dbReference type="SAM" id="Phobius"/>
    </source>
</evidence>
<feature type="region of interest" description="Disordered" evidence="2">
    <location>
        <begin position="629"/>
        <end position="685"/>
    </location>
</feature>
<dbReference type="AlphaFoldDB" id="A0A517VMM5"/>
<evidence type="ECO:0000259" key="4">
    <source>
        <dbReference type="Pfam" id="PF10145"/>
    </source>
</evidence>
<dbReference type="PANTHER" id="PTHR37813:SF1">
    <property type="entry name" value="FELS-2 PROPHAGE PROTEIN"/>
    <property type="match status" value="1"/>
</dbReference>
<dbReference type="Pfam" id="PF10145">
    <property type="entry name" value="PhageMin_Tail"/>
    <property type="match status" value="1"/>
</dbReference>
<sequence>MVGSAGSIRAGKAFVELFTKDSALRKGLASARKQLDSFSAFSRKRGMGLAASGIALMAPVVAAIPIYAQFTTQMSAVRAVTQASAEDFADLNQVAKDLGSSTSFSASQVAEGMKYLGMAGFDTKEIIAGIPSVLNLARAGALDLGIAADIASDVSSAFSMTADEIGRVSDVIAKTATSANATVEMMGETFKYVAPVAYAAGQSLEEMSTAIGLLGNNIVKATTAGTDMKEILATLAADQDKITSLGVQVSDAEGNIRPVLDIMQDLGRATQNMRPDDRLALMMDIFGKRAGKSALILSRLNVGVDEMRGKMAKAEGAAAAMAGVMDDNLEGDWLKFRSAVEGVAIAIGEDLEEPLRSLLVMLTGAATQALEWIKANKGIVVVASAVAAGLIATGGALISLGLAASVASFAIGGLVTMLSAAGTVLGILFSPFVFSPFVLITAAVLSAAAALVYYSGIGGKTISFLSDKFGGLAEIAGEVFGGIKDAMLSGDFEKAGNILWKGLEIAWLTGQNAINSKLSEWKTFFLDIWYGAIDDASGYFIDSWAGIQDAWTTMTQFLGDSWDMVMNKVQKVWSVVGGTIINGIGHMMNTLKVLNPAMASVLPDTGEFRFRAKEFTGAYKTSDEIDSATNASIADRDQRARANRQGIRQGQQGSHETAGEMSQQRQDARQKELEASQKKAADAMAAAQQELKDLLNKESAAAATSSEEKQKQAAAAAAAASSATGPNGAVAKAGKAIGGGSGDLRTKEGIDTLTRLINLNGGEVTAKEQLAQLKKVVSLLQRDNSVEVVRSS</sequence>
<proteinExistence type="predicted"/>
<dbReference type="NCBIfam" id="TIGR01760">
    <property type="entry name" value="tape_meas_TP901"/>
    <property type="match status" value="1"/>
</dbReference>
<accession>A0A517VMM5</accession>
<feature type="domain" description="Phage tail tape measure protein" evidence="4">
    <location>
        <begin position="93"/>
        <end position="287"/>
    </location>
</feature>
<reference evidence="5 6" key="1">
    <citation type="submission" date="2019-02" db="EMBL/GenBank/DDBJ databases">
        <title>Deep-cultivation of Planctomycetes and their phenomic and genomic characterization uncovers novel biology.</title>
        <authorList>
            <person name="Wiegand S."/>
            <person name="Jogler M."/>
            <person name="Boedeker C."/>
            <person name="Pinto D."/>
            <person name="Vollmers J."/>
            <person name="Rivas-Marin E."/>
            <person name="Kohn T."/>
            <person name="Peeters S.H."/>
            <person name="Heuer A."/>
            <person name="Rast P."/>
            <person name="Oberbeckmann S."/>
            <person name="Bunk B."/>
            <person name="Jeske O."/>
            <person name="Meyerdierks A."/>
            <person name="Storesund J.E."/>
            <person name="Kallscheuer N."/>
            <person name="Luecker S."/>
            <person name="Lage O.M."/>
            <person name="Pohl T."/>
            <person name="Merkel B.J."/>
            <person name="Hornburger P."/>
            <person name="Mueller R.-W."/>
            <person name="Bruemmer F."/>
            <person name="Labrenz M."/>
            <person name="Spormann A.M."/>
            <person name="Op den Camp H."/>
            <person name="Overmann J."/>
            <person name="Amann R."/>
            <person name="Jetten M.S.M."/>
            <person name="Mascher T."/>
            <person name="Medema M.H."/>
            <person name="Devos D.P."/>
            <person name="Kaster A.-K."/>
            <person name="Ovreas L."/>
            <person name="Rohde M."/>
            <person name="Galperin M.Y."/>
            <person name="Jogler C."/>
        </authorList>
    </citation>
    <scope>NUCLEOTIDE SEQUENCE [LARGE SCALE GENOMIC DNA]</scope>
    <source>
        <strain evidence="5 6">Pan161</strain>
    </source>
</reference>
<feature type="region of interest" description="Disordered" evidence="2">
    <location>
        <begin position="720"/>
        <end position="745"/>
    </location>
</feature>
<feature type="compositionally biased region" description="Polar residues" evidence="2">
    <location>
        <begin position="646"/>
        <end position="665"/>
    </location>
</feature>
<dbReference type="InterPro" id="IPR010090">
    <property type="entry name" value="Phage_tape_meas"/>
</dbReference>
<keyword evidence="3" id="KW-0472">Membrane</keyword>
<dbReference type="KEGG" id="gax:Pan161_59570"/>
<keyword evidence="3" id="KW-1133">Transmembrane helix</keyword>
<evidence type="ECO:0000256" key="2">
    <source>
        <dbReference type="SAM" id="MobiDB-lite"/>
    </source>
</evidence>
<keyword evidence="1" id="KW-1188">Viral release from host cell</keyword>
<evidence type="ECO:0000256" key="1">
    <source>
        <dbReference type="ARBA" id="ARBA00022612"/>
    </source>
</evidence>
<dbReference type="PANTHER" id="PTHR37813">
    <property type="entry name" value="FELS-2 PROPHAGE PROTEIN"/>
    <property type="match status" value="1"/>
</dbReference>
<evidence type="ECO:0000313" key="5">
    <source>
        <dbReference type="EMBL" id="QDT94262.1"/>
    </source>
</evidence>
<keyword evidence="3" id="KW-0812">Transmembrane</keyword>
<feature type="compositionally biased region" description="Low complexity" evidence="2">
    <location>
        <begin position="720"/>
        <end position="735"/>
    </location>
</feature>
<feature type="transmembrane region" description="Helical" evidence="3">
    <location>
        <begin position="409"/>
        <end position="430"/>
    </location>
</feature>
<dbReference type="OrthoDB" id="9780715at2"/>
<dbReference type="EMBL" id="CP036343">
    <property type="protein sequence ID" value="QDT94262.1"/>
    <property type="molecule type" value="Genomic_DNA"/>
</dbReference>
<name>A0A517VMM5_9PLAN</name>
<feature type="transmembrane region" description="Helical" evidence="3">
    <location>
        <begin position="437"/>
        <end position="456"/>
    </location>
</feature>